<evidence type="ECO:0000256" key="2">
    <source>
        <dbReference type="ARBA" id="ARBA00022723"/>
    </source>
</evidence>
<organism evidence="5 6">
    <name type="scientific">Microseira wollei NIES-4236</name>
    <dbReference type="NCBI Taxonomy" id="2530354"/>
    <lineage>
        <taxon>Bacteria</taxon>
        <taxon>Bacillati</taxon>
        <taxon>Cyanobacteriota</taxon>
        <taxon>Cyanophyceae</taxon>
        <taxon>Oscillatoriophycideae</taxon>
        <taxon>Aerosakkonematales</taxon>
        <taxon>Aerosakkonemataceae</taxon>
        <taxon>Microseira</taxon>
    </lineage>
</organism>
<protein>
    <submittedName>
        <fullName evidence="5">Cupin 4 family protein, putative</fullName>
    </submittedName>
</protein>
<proteinExistence type="predicted"/>
<dbReference type="GO" id="GO:0032453">
    <property type="term" value="F:histone H3K4 demethylase activity"/>
    <property type="evidence" value="ECO:0007669"/>
    <property type="project" value="TreeGrafter"/>
</dbReference>
<comment type="cofactor">
    <cofactor evidence="1">
        <name>Fe(2+)</name>
        <dbReference type="ChEBI" id="CHEBI:29033"/>
    </cofactor>
</comment>
<dbReference type="AlphaFoldDB" id="A0AAV3X467"/>
<comment type="caution">
    <text evidence="5">The sequence shown here is derived from an EMBL/GenBank/DDBJ whole genome shotgun (WGS) entry which is preliminary data.</text>
</comment>
<feature type="domain" description="JmjC" evidence="4">
    <location>
        <begin position="95"/>
        <end position="241"/>
    </location>
</feature>
<keyword evidence="2" id="KW-0479">Metal-binding</keyword>
<dbReference type="PANTHER" id="PTHR13096:SF9">
    <property type="entry name" value="BIFUNCTIONAL LYSINE-SPECIFIC DEMETHYLASE AND HISTIDYL-HYDROXYLASE"/>
    <property type="match status" value="1"/>
</dbReference>
<evidence type="ECO:0000313" key="6">
    <source>
        <dbReference type="Proteomes" id="UP001050975"/>
    </source>
</evidence>
<keyword evidence="3" id="KW-0408">Iron</keyword>
<gene>
    <name evidence="5" type="ORF">MiSe_01270</name>
</gene>
<evidence type="ECO:0000256" key="3">
    <source>
        <dbReference type="ARBA" id="ARBA00023004"/>
    </source>
</evidence>
<dbReference type="Gene3D" id="2.60.120.650">
    <property type="entry name" value="Cupin"/>
    <property type="match status" value="1"/>
</dbReference>
<dbReference type="InterPro" id="IPR039994">
    <property type="entry name" value="NO66-like"/>
</dbReference>
<name>A0AAV3X467_9CYAN</name>
<dbReference type="GO" id="GO:0051864">
    <property type="term" value="F:histone H3K36 demethylase activity"/>
    <property type="evidence" value="ECO:0007669"/>
    <property type="project" value="TreeGrafter"/>
</dbReference>
<dbReference type="InterPro" id="IPR003347">
    <property type="entry name" value="JmjC_dom"/>
</dbReference>
<dbReference type="SUPFAM" id="SSF51197">
    <property type="entry name" value="Clavaminate synthase-like"/>
    <property type="match status" value="1"/>
</dbReference>
<dbReference type="RefSeq" id="WP_226572761.1">
    <property type="nucleotide sequence ID" value="NZ_BLAY01000001.1"/>
</dbReference>
<dbReference type="GO" id="GO:0046872">
    <property type="term" value="F:metal ion binding"/>
    <property type="evidence" value="ECO:0007669"/>
    <property type="project" value="UniProtKB-KW"/>
</dbReference>
<dbReference type="PANTHER" id="PTHR13096">
    <property type="entry name" value="MINA53 MYC INDUCED NUCLEAR ANTIGEN"/>
    <property type="match status" value="1"/>
</dbReference>
<reference evidence="5" key="1">
    <citation type="submission" date="2019-10" db="EMBL/GenBank/DDBJ databases">
        <title>Draft genome sequece of Microseira wollei NIES-4236.</title>
        <authorList>
            <person name="Yamaguchi H."/>
            <person name="Suzuki S."/>
            <person name="Kawachi M."/>
        </authorList>
    </citation>
    <scope>NUCLEOTIDE SEQUENCE</scope>
    <source>
        <strain evidence="5">NIES-4236</strain>
    </source>
</reference>
<dbReference type="PROSITE" id="PS51184">
    <property type="entry name" value="JMJC"/>
    <property type="match status" value="1"/>
</dbReference>
<dbReference type="Proteomes" id="UP001050975">
    <property type="component" value="Unassembled WGS sequence"/>
</dbReference>
<dbReference type="EMBL" id="BLAY01000001">
    <property type="protein sequence ID" value="GET35385.1"/>
    <property type="molecule type" value="Genomic_DNA"/>
</dbReference>
<evidence type="ECO:0000313" key="5">
    <source>
        <dbReference type="EMBL" id="GET35385.1"/>
    </source>
</evidence>
<accession>A0AAV3X467</accession>
<evidence type="ECO:0000256" key="1">
    <source>
        <dbReference type="ARBA" id="ARBA00001954"/>
    </source>
</evidence>
<dbReference type="Pfam" id="PF08007">
    <property type="entry name" value="JmjC_2"/>
    <property type="match status" value="1"/>
</dbReference>
<sequence length="407" mass="46324">MTSTDFDFAKAIAPIQVDTFFDEYWEKRPLVVSRQTPDYYTNLLTMADIDLIIYSLGPDWKTLRLVKQGGFFAHNFMHPDGSANIVQLYNAYEQGYSIILLDLHKRWMPLSAFARELECFLNHPVGINLYLTPKNSQAFVPHFDDHDVLILQIEGTKNWRIYEPIVELPNKEFAGGEQSLPKEQLPPVVADICLAPGDMLYLPRGYGHNVSTSNCSSLHLTVGIFIYTWSDLLSGMLRSLSKQDVAFRRALPPGFIRDSQIKNSLEAQFQEILQYLATQAKLESGIEKLTDSLLENMKNPLPDGYFRRIDHLSKINLETIVQKRKGTIFRIVTSENSLTVKYLSTKIEMSQKFAAALDYINTNSKFTIKELPLLNDDAKLELVQRMIGSGILTIVEERTVKDSGGWS</sequence>
<keyword evidence="6" id="KW-1185">Reference proteome</keyword>
<evidence type="ECO:0000259" key="4">
    <source>
        <dbReference type="PROSITE" id="PS51184"/>
    </source>
</evidence>